<protein>
    <submittedName>
        <fullName evidence="1">Uncharacterized protein</fullName>
    </submittedName>
</protein>
<evidence type="ECO:0000313" key="1">
    <source>
        <dbReference type="EMBL" id="GBM10290.1"/>
    </source>
</evidence>
<sequence length="100" mass="11153">MEKNVAVTHSKIPELRVSEEQSLKSFGNWSTKEEFSTDPSNPNSGFLFHVSKSLHSKRRCLASELVCSTVTLLTLAKESILVCFEVSMSSKNMVKEKVTS</sequence>
<name>A0A4Y2D0R2_ARAVE</name>
<proteinExistence type="predicted"/>
<accession>A0A4Y2D0R2</accession>
<reference evidence="1 2" key="1">
    <citation type="journal article" date="2019" name="Sci. Rep.">
        <title>Orb-weaving spider Araneus ventricosus genome elucidates the spidroin gene catalogue.</title>
        <authorList>
            <person name="Kono N."/>
            <person name="Nakamura H."/>
            <person name="Ohtoshi R."/>
            <person name="Moran D.A.P."/>
            <person name="Shinohara A."/>
            <person name="Yoshida Y."/>
            <person name="Fujiwara M."/>
            <person name="Mori M."/>
            <person name="Tomita M."/>
            <person name="Arakawa K."/>
        </authorList>
    </citation>
    <scope>NUCLEOTIDE SEQUENCE [LARGE SCALE GENOMIC DNA]</scope>
</reference>
<gene>
    <name evidence="1" type="ORF">AVEN_50008_1</name>
</gene>
<comment type="caution">
    <text evidence="1">The sequence shown here is derived from an EMBL/GenBank/DDBJ whole genome shotgun (WGS) entry which is preliminary data.</text>
</comment>
<evidence type="ECO:0000313" key="2">
    <source>
        <dbReference type="Proteomes" id="UP000499080"/>
    </source>
</evidence>
<keyword evidence="2" id="KW-1185">Reference proteome</keyword>
<dbReference type="AlphaFoldDB" id="A0A4Y2D0R2"/>
<dbReference type="Proteomes" id="UP000499080">
    <property type="component" value="Unassembled WGS sequence"/>
</dbReference>
<organism evidence="1 2">
    <name type="scientific">Araneus ventricosus</name>
    <name type="common">Orbweaver spider</name>
    <name type="synonym">Epeira ventricosa</name>
    <dbReference type="NCBI Taxonomy" id="182803"/>
    <lineage>
        <taxon>Eukaryota</taxon>
        <taxon>Metazoa</taxon>
        <taxon>Ecdysozoa</taxon>
        <taxon>Arthropoda</taxon>
        <taxon>Chelicerata</taxon>
        <taxon>Arachnida</taxon>
        <taxon>Araneae</taxon>
        <taxon>Araneomorphae</taxon>
        <taxon>Entelegynae</taxon>
        <taxon>Araneoidea</taxon>
        <taxon>Araneidae</taxon>
        <taxon>Araneus</taxon>
    </lineage>
</organism>
<dbReference type="EMBL" id="BGPR01000283">
    <property type="protein sequence ID" value="GBM10290.1"/>
    <property type="molecule type" value="Genomic_DNA"/>
</dbReference>